<comment type="caution">
    <text evidence="1">The sequence shown here is derived from an EMBL/GenBank/DDBJ whole genome shotgun (WGS) entry which is preliminary data.</text>
</comment>
<gene>
    <name evidence="1" type="ORF">A2W52_00530</name>
</gene>
<organism evidence="1 2">
    <name type="scientific">Candidatus Taylorbacteria bacterium RIFCSPHIGHO2_02_49_25</name>
    <dbReference type="NCBI Taxonomy" id="1802305"/>
    <lineage>
        <taxon>Bacteria</taxon>
        <taxon>Candidatus Tayloriibacteriota</taxon>
    </lineage>
</organism>
<dbReference type="EMBL" id="MHRJ01000025">
    <property type="protein sequence ID" value="OHA22460.1"/>
    <property type="molecule type" value="Genomic_DNA"/>
</dbReference>
<sequence>MHSTDTAHHVSFEHGGVHFVVMPELCFWIEAQVGTAYWFQYAEAIVNETSSTIDLCRAEQVELYGVPLTGRVYAKIFDAGSIWQQEWDLQFTEGMAWVSRRG</sequence>
<proteinExistence type="predicted"/>
<dbReference type="AlphaFoldDB" id="A0A1G2MEX7"/>
<protein>
    <submittedName>
        <fullName evidence="1">Uncharacterized protein</fullName>
    </submittedName>
</protein>
<accession>A0A1G2MEX7</accession>
<evidence type="ECO:0000313" key="1">
    <source>
        <dbReference type="EMBL" id="OHA22460.1"/>
    </source>
</evidence>
<evidence type="ECO:0000313" key="2">
    <source>
        <dbReference type="Proteomes" id="UP000176493"/>
    </source>
</evidence>
<dbReference type="Proteomes" id="UP000176493">
    <property type="component" value="Unassembled WGS sequence"/>
</dbReference>
<name>A0A1G2MEX7_9BACT</name>
<reference evidence="1 2" key="1">
    <citation type="journal article" date="2016" name="Nat. Commun.">
        <title>Thousands of microbial genomes shed light on interconnected biogeochemical processes in an aquifer system.</title>
        <authorList>
            <person name="Anantharaman K."/>
            <person name="Brown C.T."/>
            <person name="Hug L.A."/>
            <person name="Sharon I."/>
            <person name="Castelle C.J."/>
            <person name="Probst A.J."/>
            <person name="Thomas B.C."/>
            <person name="Singh A."/>
            <person name="Wilkins M.J."/>
            <person name="Karaoz U."/>
            <person name="Brodie E.L."/>
            <person name="Williams K.H."/>
            <person name="Hubbard S.S."/>
            <person name="Banfield J.F."/>
        </authorList>
    </citation>
    <scope>NUCLEOTIDE SEQUENCE [LARGE SCALE GENOMIC DNA]</scope>
</reference>